<name>A0A9X6STM4_BACCE</name>
<reference evidence="1 2" key="1">
    <citation type="submission" date="2017-09" db="EMBL/GenBank/DDBJ databases">
        <title>Large-scale bioinformatics analysis of Bacillus genomes uncovers conserved roles of natural products in bacterial physiology.</title>
        <authorList>
            <consortium name="Agbiome Team Llc"/>
            <person name="Bleich R.M."/>
            <person name="Grubbs K.J."/>
            <person name="Santa Maria K.C."/>
            <person name="Allen S.E."/>
            <person name="Farag S."/>
            <person name="Shank E.A."/>
            <person name="Bowers A."/>
        </authorList>
    </citation>
    <scope>NUCLEOTIDE SEQUENCE [LARGE SCALE GENOMIC DNA]</scope>
    <source>
        <strain evidence="1 2">AFS092789</strain>
    </source>
</reference>
<accession>A0A9X6STM4</accession>
<gene>
    <name evidence="1" type="ORF">CON36_30995</name>
</gene>
<dbReference type="RefSeq" id="WP_098006367.1">
    <property type="nucleotide sequence ID" value="NZ_NVMX01000084.1"/>
</dbReference>
<organism evidence="1 2">
    <name type="scientific">Bacillus cereus</name>
    <dbReference type="NCBI Taxonomy" id="1396"/>
    <lineage>
        <taxon>Bacteria</taxon>
        <taxon>Bacillati</taxon>
        <taxon>Bacillota</taxon>
        <taxon>Bacilli</taxon>
        <taxon>Bacillales</taxon>
        <taxon>Bacillaceae</taxon>
        <taxon>Bacillus</taxon>
        <taxon>Bacillus cereus group</taxon>
    </lineage>
</organism>
<dbReference type="EMBL" id="NVMX01000084">
    <property type="protein sequence ID" value="PDZ94963.1"/>
    <property type="molecule type" value="Genomic_DNA"/>
</dbReference>
<evidence type="ECO:0000313" key="1">
    <source>
        <dbReference type="EMBL" id="PDZ94963.1"/>
    </source>
</evidence>
<proteinExistence type="predicted"/>
<dbReference type="Proteomes" id="UP000219922">
    <property type="component" value="Unassembled WGS sequence"/>
</dbReference>
<sequence length="209" mass="24517">MKACDYLVDERYEAEINCFYNPIFSGEEFQIIRTWHSGGSLSTFQVGDKLPLKTLYYEYPENFCIVLNPIFNKFELALVENGTFSGFIIDALDAPEEIRSFYTFKGFKIKAENGREIKSYIDNYREELEKENGTGDFASLTAKWIEPLTLEQQLGELVDCYLWAKRHKDDDEFSENPNYHEEILLSIKEFAEEHPKVFTSFITKKQIQF</sequence>
<comment type="caution">
    <text evidence="1">The sequence shown here is derived from an EMBL/GenBank/DDBJ whole genome shotgun (WGS) entry which is preliminary data.</text>
</comment>
<evidence type="ECO:0000313" key="2">
    <source>
        <dbReference type="Proteomes" id="UP000219922"/>
    </source>
</evidence>
<dbReference type="AlphaFoldDB" id="A0A9X6STM4"/>
<protein>
    <submittedName>
        <fullName evidence="1">Uncharacterized protein</fullName>
    </submittedName>
</protein>